<reference evidence="1" key="1">
    <citation type="submission" date="2022-04" db="EMBL/GenBank/DDBJ databases">
        <title>Carnegiea gigantea Genome sequencing and assembly v2.</title>
        <authorList>
            <person name="Copetti D."/>
            <person name="Sanderson M.J."/>
            <person name="Burquez A."/>
            <person name="Wojciechowski M.F."/>
        </authorList>
    </citation>
    <scope>NUCLEOTIDE SEQUENCE</scope>
    <source>
        <strain evidence="1">SGP5-SGP5p</strain>
        <tissue evidence="1">Aerial part</tissue>
    </source>
</reference>
<gene>
    <name evidence="1" type="ORF">Cgig2_017830</name>
</gene>
<proteinExistence type="predicted"/>
<protein>
    <submittedName>
        <fullName evidence="1">Uncharacterized protein</fullName>
    </submittedName>
</protein>
<keyword evidence="2" id="KW-1185">Reference proteome</keyword>
<accession>A0A9Q1QRG4</accession>
<name>A0A9Q1QRG4_9CARY</name>
<organism evidence="1 2">
    <name type="scientific">Carnegiea gigantea</name>
    <dbReference type="NCBI Taxonomy" id="171969"/>
    <lineage>
        <taxon>Eukaryota</taxon>
        <taxon>Viridiplantae</taxon>
        <taxon>Streptophyta</taxon>
        <taxon>Embryophyta</taxon>
        <taxon>Tracheophyta</taxon>
        <taxon>Spermatophyta</taxon>
        <taxon>Magnoliopsida</taxon>
        <taxon>eudicotyledons</taxon>
        <taxon>Gunneridae</taxon>
        <taxon>Pentapetalae</taxon>
        <taxon>Caryophyllales</taxon>
        <taxon>Cactineae</taxon>
        <taxon>Cactaceae</taxon>
        <taxon>Cactoideae</taxon>
        <taxon>Echinocereeae</taxon>
        <taxon>Carnegiea</taxon>
    </lineage>
</organism>
<evidence type="ECO:0000313" key="1">
    <source>
        <dbReference type="EMBL" id="KAJ8451439.1"/>
    </source>
</evidence>
<sequence length="160" mass="18295">MMLRPSRENLNWRLIYILLPANSRQKLQTTRSLDYDIILSLFLLRLFSLYFASLSPLDTTIPLIIGHYLIRSQVEGPVETFFRYLFLPFRCYIRLLDFDGSILGLGVAGRLVLPGRPLVSLTSSPKRWSDVGHYWSECSGNGVDSHYSGSGEKVLNSNFF</sequence>
<comment type="caution">
    <text evidence="1">The sequence shown here is derived from an EMBL/GenBank/DDBJ whole genome shotgun (WGS) entry which is preliminary data.</text>
</comment>
<dbReference type="AlphaFoldDB" id="A0A9Q1QRG4"/>
<dbReference type="EMBL" id="JAKOGI010000009">
    <property type="protein sequence ID" value="KAJ8451439.1"/>
    <property type="molecule type" value="Genomic_DNA"/>
</dbReference>
<dbReference type="Proteomes" id="UP001153076">
    <property type="component" value="Unassembled WGS sequence"/>
</dbReference>
<evidence type="ECO:0000313" key="2">
    <source>
        <dbReference type="Proteomes" id="UP001153076"/>
    </source>
</evidence>